<evidence type="ECO:0000313" key="2">
    <source>
        <dbReference type="EMBL" id="XAN19431.1"/>
    </source>
</evidence>
<reference evidence="2 4" key="2">
    <citation type="submission" date="2024-05" db="EMBL/GenBank/DDBJ databases">
        <title>Achromobacter denitrificans. BP1, complete genome.</title>
        <authorList>
            <person name="Zhang B."/>
        </authorList>
    </citation>
    <scope>NUCLEOTIDE SEQUENCE [LARGE SCALE GENOMIC DNA]</scope>
    <source>
        <strain evidence="2 4">BP1</strain>
    </source>
</reference>
<dbReference type="Proteomes" id="UP000509782">
    <property type="component" value="Chromosome"/>
</dbReference>
<dbReference type="Proteomes" id="UP001446337">
    <property type="component" value="Chromosome"/>
</dbReference>
<evidence type="ECO:0000313" key="4">
    <source>
        <dbReference type="Proteomes" id="UP001446337"/>
    </source>
</evidence>
<sequence>MTQAPPVDHHCTVDIYIAGRSDCRVRVNRIPTADAHVAISIARRVLDEVAKHSSEPQALRMELIEVTPIHEATIKG</sequence>
<reference evidence="1 3" key="1">
    <citation type="submission" date="2020-05" db="EMBL/GenBank/DDBJ databases">
        <title>FDA dAtabase for Regulatory Grade micrObial Sequences (FDA-ARGOS): Supporting development and validation of Infectious Disease Dx tests.</title>
        <authorList>
            <person name="Sproer C."/>
            <person name="Gronow S."/>
            <person name="Severitt S."/>
            <person name="Schroder I."/>
            <person name="Tallon L."/>
            <person name="Sadzewicz L."/>
            <person name="Zhao X."/>
            <person name="Vavikolanu K."/>
            <person name="Mehta A."/>
            <person name="Aluvathingal J."/>
            <person name="Nadendla S."/>
            <person name="Myers T."/>
            <person name="Yan Y."/>
            <person name="Sichtig H."/>
        </authorList>
    </citation>
    <scope>NUCLEOTIDE SEQUENCE [LARGE SCALE GENOMIC DNA]</scope>
    <source>
        <strain evidence="1 3">FDAARGOS_787</strain>
    </source>
</reference>
<dbReference type="AlphaFoldDB" id="A0A6N0JEW6"/>
<proteinExistence type="predicted"/>
<accession>A0A6N0JEW6</accession>
<dbReference type="RefSeq" id="WP_174715686.1">
    <property type="nucleotide sequence ID" value="NZ_CADIKP010000028.1"/>
</dbReference>
<keyword evidence="4" id="KW-1185">Reference proteome</keyword>
<dbReference type="EMBL" id="CP054569">
    <property type="protein sequence ID" value="QKQ45691.1"/>
    <property type="molecule type" value="Genomic_DNA"/>
</dbReference>
<protein>
    <submittedName>
        <fullName evidence="1">Uncharacterized protein</fullName>
    </submittedName>
</protein>
<organism evidence="1 3">
    <name type="scientific">Achromobacter denitrificans</name>
    <name type="common">Alcaligenes denitrificans</name>
    <dbReference type="NCBI Taxonomy" id="32002"/>
    <lineage>
        <taxon>Bacteria</taxon>
        <taxon>Pseudomonadati</taxon>
        <taxon>Pseudomonadota</taxon>
        <taxon>Betaproteobacteria</taxon>
        <taxon>Burkholderiales</taxon>
        <taxon>Alcaligenaceae</taxon>
        <taxon>Achromobacter</taxon>
    </lineage>
</organism>
<evidence type="ECO:0000313" key="1">
    <source>
        <dbReference type="EMBL" id="QKQ45691.1"/>
    </source>
</evidence>
<name>A0A6N0JEW6_ACHDE</name>
<evidence type="ECO:0000313" key="3">
    <source>
        <dbReference type="Proteomes" id="UP000509782"/>
    </source>
</evidence>
<gene>
    <name evidence="2" type="ORF">AAIK43_15645</name>
    <name evidence="1" type="ORF">FOC81_02810</name>
</gene>
<dbReference type="EMBL" id="CP154792">
    <property type="protein sequence ID" value="XAN19431.1"/>
    <property type="molecule type" value="Genomic_DNA"/>
</dbReference>